<reference evidence="2" key="1">
    <citation type="journal article" date="2019" name="Int. J. Syst. Evol. Microbiol.">
        <title>The Global Catalogue of Microorganisms (GCM) 10K type strain sequencing project: providing services to taxonomists for standard genome sequencing and annotation.</title>
        <authorList>
            <consortium name="The Broad Institute Genomics Platform"/>
            <consortium name="The Broad Institute Genome Sequencing Center for Infectious Disease"/>
            <person name="Wu L."/>
            <person name="Ma J."/>
        </authorList>
    </citation>
    <scope>NUCLEOTIDE SEQUENCE [LARGE SCALE GENOMIC DNA]</scope>
    <source>
        <strain evidence="2">CGMCC 1.16275</strain>
    </source>
</reference>
<organism evidence="1 2">
    <name type="scientific">Rhodocista pekingensis</name>
    <dbReference type="NCBI Taxonomy" id="201185"/>
    <lineage>
        <taxon>Bacteria</taxon>
        <taxon>Pseudomonadati</taxon>
        <taxon>Pseudomonadota</taxon>
        <taxon>Alphaproteobacteria</taxon>
        <taxon>Rhodospirillales</taxon>
        <taxon>Azospirillaceae</taxon>
        <taxon>Rhodocista</taxon>
    </lineage>
</organism>
<sequence>MAARVIPFSARPAPVRRVPAPPPDAARLALAAIVAQAAEAAQEAAGRGEKLAAADLIGLAVTARNALVAMNGGGGDAT</sequence>
<dbReference type="EMBL" id="JBHTCM010000008">
    <property type="protein sequence ID" value="MFC7332930.1"/>
    <property type="molecule type" value="Genomic_DNA"/>
</dbReference>
<dbReference type="Proteomes" id="UP001596456">
    <property type="component" value="Unassembled WGS sequence"/>
</dbReference>
<gene>
    <name evidence="1" type="ORF">ACFQPS_07120</name>
</gene>
<comment type="caution">
    <text evidence="1">The sequence shown here is derived from an EMBL/GenBank/DDBJ whole genome shotgun (WGS) entry which is preliminary data.</text>
</comment>
<dbReference type="RefSeq" id="WP_377357699.1">
    <property type="nucleotide sequence ID" value="NZ_JBHTCM010000008.1"/>
</dbReference>
<name>A0ABW2KUC9_9PROT</name>
<keyword evidence="2" id="KW-1185">Reference proteome</keyword>
<evidence type="ECO:0000313" key="2">
    <source>
        <dbReference type="Proteomes" id="UP001596456"/>
    </source>
</evidence>
<proteinExistence type="predicted"/>
<protein>
    <submittedName>
        <fullName evidence="1">Uncharacterized protein</fullName>
    </submittedName>
</protein>
<evidence type="ECO:0000313" key="1">
    <source>
        <dbReference type="EMBL" id="MFC7332930.1"/>
    </source>
</evidence>
<accession>A0ABW2KUC9</accession>